<dbReference type="SUPFAM" id="SSF56112">
    <property type="entry name" value="Protein kinase-like (PK-like)"/>
    <property type="match status" value="1"/>
</dbReference>
<evidence type="ECO:0000313" key="4">
    <source>
        <dbReference type="Proteomes" id="UP001645859"/>
    </source>
</evidence>
<dbReference type="InterPro" id="IPR011009">
    <property type="entry name" value="Kinase-like_dom_sf"/>
</dbReference>
<organism evidence="3 4">
    <name type="scientific">Leucobacter chromiireducens subsp. solipictus</name>
    <dbReference type="NCBI Taxonomy" id="398235"/>
    <lineage>
        <taxon>Bacteria</taxon>
        <taxon>Bacillati</taxon>
        <taxon>Actinomycetota</taxon>
        <taxon>Actinomycetes</taxon>
        <taxon>Micrococcales</taxon>
        <taxon>Microbacteriaceae</taxon>
        <taxon>Leucobacter</taxon>
    </lineage>
</organism>
<feature type="compositionally biased region" description="Low complexity" evidence="1">
    <location>
        <begin position="368"/>
        <end position="381"/>
    </location>
</feature>
<feature type="region of interest" description="Disordered" evidence="1">
    <location>
        <begin position="362"/>
        <end position="381"/>
    </location>
</feature>
<dbReference type="Pfam" id="PF01636">
    <property type="entry name" value="APH"/>
    <property type="match status" value="1"/>
</dbReference>
<name>A0ABS1SBW5_9MICO</name>
<protein>
    <submittedName>
        <fullName evidence="3">2'-phosphotransferase</fullName>
    </submittedName>
</protein>
<sequence>MASIPFTLAALATSAVPGLAVFGVREHDEDPSYAEAVIVTDDAELLVRVPRTQAAEVQQSATILGLAALTAGPRGRLPFVVPETLGMTRAGETRAVVSTHVDGAQFVADDLSDDAILLQPLAEAIAAIHELPLSVAHNGGLPVSTAQDLRLAATRTIDRAEATRLIPETVLQRWQRTVEAAELWDFAPTTVHGSIDADRFRLDGDRISGVIGWSELSVGDPAADLAWLLAPGSDVLDAVLARYIGLRNAGSLPHLRTRAALYHELEVAKWLLHGTELHDQTVIDDAVAMMDRMVGAGGVLSIAYASTHARTPLGESEVAALLDETPEVSTHVSDTAAVEALDEDRMFGAETDFVERLPAAEEPDAHAAAEAGTTPNTGTVPEPVTEEELAEFAALGADTGIVPDFDFVDPAAARGASPRSEPVPSDPEPTNPAQSASPAEPRAFADDEDEQLTQPYTDDELPGGRNR</sequence>
<reference evidence="3 4" key="1">
    <citation type="submission" date="2018-09" db="EMBL/GenBank/DDBJ databases">
        <title>Comparative genomics of Leucobacter spp.</title>
        <authorList>
            <person name="Reis A.C."/>
            <person name="Kolvenbach B.A."/>
            <person name="Corvini P.F.X."/>
            <person name="Nunes O.C."/>
        </authorList>
    </citation>
    <scope>NUCLEOTIDE SEQUENCE [LARGE SCALE GENOMIC DNA]</scope>
    <source>
        <strain evidence="3 4">TAN 31504</strain>
    </source>
</reference>
<evidence type="ECO:0000256" key="1">
    <source>
        <dbReference type="SAM" id="MobiDB-lite"/>
    </source>
</evidence>
<gene>
    <name evidence="3" type="ORF">D3230_01740</name>
</gene>
<keyword evidence="4" id="KW-1185">Reference proteome</keyword>
<dbReference type="Gene3D" id="3.90.1200.10">
    <property type="match status" value="1"/>
</dbReference>
<proteinExistence type="predicted"/>
<feature type="compositionally biased region" description="Acidic residues" evidence="1">
    <location>
        <begin position="446"/>
        <end position="461"/>
    </location>
</feature>
<dbReference type="InterPro" id="IPR002575">
    <property type="entry name" value="Aminoglycoside_PTrfase"/>
</dbReference>
<feature type="domain" description="Aminoglycoside phosphotransferase" evidence="2">
    <location>
        <begin position="39"/>
        <end position="243"/>
    </location>
</feature>
<dbReference type="Proteomes" id="UP001645859">
    <property type="component" value="Unassembled WGS sequence"/>
</dbReference>
<accession>A0ABS1SBW5</accession>
<dbReference type="RefSeq" id="WP_202343272.1">
    <property type="nucleotide sequence ID" value="NZ_BAAAPI010000016.1"/>
</dbReference>
<evidence type="ECO:0000259" key="2">
    <source>
        <dbReference type="Pfam" id="PF01636"/>
    </source>
</evidence>
<comment type="caution">
    <text evidence="3">The sequence shown here is derived from an EMBL/GenBank/DDBJ whole genome shotgun (WGS) entry which is preliminary data.</text>
</comment>
<feature type="region of interest" description="Disordered" evidence="1">
    <location>
        <begin position="409"/>
        <end position="467"/>
    </location>
</feature>
<evidence type="ECO:0000313" key="3">
    <source>
        <dbReference type="EMBL" id="MBL3678026.1"/>
    </source>
</evidence>
<dbReference type="EMBL" id="QYAC01000001">
    <property type="protein sequence ID" value="MBL3678026.1"/>
    <property type="molecule type" value="Genomic_DNA"/>
</dbReference>